<accession>A0ABU3NUA3</accession>
<keyword evidence="2" id="KW-1185">Reference proteome</keyword>
<dbReference type="RefSeq" id="WP_413778949.1">
    <property type="nucleotide sequence ID" value="NZ_JAUOZS010000001.1"/>
</dbReference>
<name>A0ABU3NUA3_9FIRM</name>
<sequence length="80" mass="9748">MQPQEFILLLEGYSWRRRQQENMIAYFVCQLMNIEGKYLAQPIGVADLLEPIRGERKQKRSDDEEYLREQFKDILRKERV</sequence>
<dbReference type="EMBL" id="JAUOZS010000001">
    <property type="protein sequence ID" value="MDT8900403.1"/>
    <property type="molecule type" value="Genomic_DNA"/>
</dbReference>
<evidence type="ECO:0000313" key="2">
    <source>
        <dbReference type="Proteomes" id="UP001254848"/>
    </source>
</evidence>
<organism evidence="1 2">
    <name type="scientific">Anaeroselena agilis</name>
    <dbReference type="NCBI Taxonomy" id="3063788"/>
    <lineage>
        <taxon>Bacteria</taxon>
        <taxon>Bacillati</taxon>
        <taxon>Bacillota</taxon>
        <taxon>Negativicutes</taxon>
        <taxon>Acetonemataceae</taxon>
        <taxon>Anaeroselena</taxon>
    </lineage>
</organism>
<gene>
    <name evidence="1" type="ORF">Q4T40_03995</name>
</gene>
<evidence type="ECO:0000313" key="1">
    <source>
        <dbReference type="EMBL" id="MDT8900403.1"/>
    </source>
</evidence>
<proteinExistence type="predicted"/>
<comment type="caution">
    <text evidence="1">The sequence shown here is derived from an EMBL/GenBank/DDBJ whole genome shotgun (WGS) entry which is preliminary data.</text>
</comment>
<protein>
    <submittedName>
        <fullName evidence="1">Uncharacterized protein</fullName>
    </submittedName>
</protein>
<dbReference type="Proteomes" id="UP001254848">
    <property type="component" value="Unassembled WGS sequence"/>
</dbReference>
<reference evidence="1 2" key="1">
    <citation type="submission" date="2023-07" db="EMBL/GenBank/DDBJ databases">
        <title>The novel representative of Negativicutes class, Anaeroselena agilis gen. nov. sp. nov.</title>
        <authorList>
            <person name="Prokofeva M.I."/>
            <person name="Elcheninov A.G."/>
            <person name="Klyukina A."/>
            <person name="Kublanov I.V."/>
            <person name="Frolov E.N."/>
            <person name="Podosokorskaya O.A."/>
        </authorList>
    </citation>
    <scope>NUCLEOTIDE SEQUENCE [LARGE SCALE GENOMIC DNA]</scope>
    <source>
        <strain evidence="1 2">4137-cl</strain>
    </source>
</reference>